<protein>
    <submittedName>
        <fullName evidence="1">Uncharacterized protein</fullName>
    </submittedName>
</protein>
<reference evidence="1 2" key="1">
    <citation type="submission" date="2019-07" db="EMBL/GenBank/DDBJ databases">
        <title>Genomic Encyclopedia of Type Strains, Phase I: the one thousand microbial genomes (KMG-I) project.</title>
        <authorList>
            <person name="Kyrpides N."/>
        </authorList>
    </citation>
    <scope>NUCLEOTIDE SEQUENCE [LARGE SCALE GENOMIC DNA]</scope>
    <source>
        <strain evidence="1 2">DSM 375</strain>
    </source>
</reference>
<name>A0A562J2K3_9GAMM</name>
<proteinExistence type="predicted"/>
<dbReference type="InterPro" id="IPR054636">
    <property type="entry name" value="CydP"/>
</dbReference>
<evidence type="ECO:0000313" key="1">
    <source>
        <dbReference type="EMBL" id="TWH77489.1"/>
    </source>
</evidence>
<accession>A0A562J2K3</accession>
<evidence type="ECO:0000313" key="2">
    <source>
        <dbReference type="Proteomes" id="UP000319627"/>
    </source>
</evidence>
<keyword evidence="2" id="KW-1185">Reference proteome</keyword>
<dbReference type="AlphaFoldDB" id="A0A562J2K3"/>
<dbReference type="OrthoDB" id="7017521at2"/>
<dbReference type="EMBL" id="VLKG01000001">
    <property type="protein sequence ID" value="TWH77489.1"/>
    <property type="molecule type" value="Genomic_DNA"/>
</dbReference>
<dbReference type="NCBIfam" id="NF045611">
    <property type="entry name" value="small_CydP"/>
    <property type="match status" value="1"/>
</dbReference>
<dbReference type="Proteomes" id="UP000319627">
    <property type="component" value="Unassembled WGS sequence"/>
</dbReference>
<comment type="caution">
    <text evidence="1">The sequence shown here is derived from an EMBL/GenBank/DDBJ whole genome shotgun (WGS) entry which is preliminary data.</text>
</comment>
<sequence length="72" mass="8087">MLKPNSPWRIPLVRELTIILAIKLSILIGIKAIWFTEPVVPEDGAGRVSERLFGTSEPPVQNLRVNDEEPPK</sequence>
<gene>
    <name evidence="1" type="ORF">LX59_00406</name>
</gene>
<organism evidence="1 2">
    <name type="scientific">Azomonas agilis</name>
    <dbReference type="NCBI Taxonomy" id="116849"/>
    <lineage>
        <taxon>Bacteria</taxon>
        <taxon>Pseudomonadati</taxon>
        <taxon>Pseudomonadota</taxon>
        <taxon>Gammaproteobacteria</taxon>
        <taxon>Pseudomonadales</taxon>
        <taxon>Pseudomonadaceae</taxon>
        <taxon>Azomonas</taxon>
    </lineage>
</organism>